<name>A0A251TVU8_HELAN</name>
<sequence length="90" mass="9863">MLAAKVISFALSIRLDGMGTVQHHPPSVAVPLSITGHPSSFLKRRQRRGQDIWDAHKRTKKLGFHQHPAKYPSPPPVEPPGMMPPLDGGV</sequence>
<reference evidence="2" key="3">
    <citation type="submission" date="2020-06" db="EMBL/GenBank/DDBJ databases">
        <title>Helianthus annuus Genome sequencing and assembly Release 2.</title>
        <authorList>
            <person name="Gouzy J."/>
            <person name="Langlade N."/>
            <person name="Munos S."/>
        </authorList>
    </citation>
    <scope>NUCLEOTIDE SEQUENCE</scope>
    <source>
        <tissue evidence="2">Leaves</tissue>
    </source>
</reference>
<evidence type="ECO:0000256" key="1">
    <source>
        <dbReference type="SAM" id="MobiDB-lite"/>
    </source>
</evidence>
<protein>
    <submittedName>
        <fullName evidence="3">Uncharacterized protein</fullName>
    </submittedName>
</protein>
<dbReference type="Gramene" id="mRNA:HanXRQr2_Chr03g0096481">
    <property type="protein sequence ID" value="CDS:HanXRQr2_Chr03g0096481.1"/>
    <property type="gene ID" value="HanXRQr2_Chr03g0096481"/>
</dbReference>
<feature type="region of interest" description="Disordered" evidence="1">
    <location>
        <begin position="59"/>
        <end position="90"/>
    </location>
</feature>
<dbReference type="EMBL" id="CM007898">
    <property type="protein sequence ID" value="OTG14873.1"/>
    <property type="molecule type" value="Genomic_DNA"/>
</dbReference>
<feature type="compositionally biased region" description="Basic residues" evidence="1">
    <location>
        <begin position="59"/>
        <end position="68"/>
    </location>
</feature>
<evidence type="ECO:0000313" key="3">
    <source>
        <dbReference type="EMBL" id="OTG14873.1"/>
    </source>
</evidence>
<gene>
    <name evidence="3" type="ORF">HannXRQ_Chr09g0254211</name>
    <name evidence="2" type="ORF">HanXRQr2_Chr03g0096481</name>
</gene>
<reference evidence="3" key="2">
    <citation type="submission" date="2017-02" db="EMBL/GenBank/DDBJ databases">
        <title>Sunflower complete genome.</title>
        <authorList>
            <person name="Langlade N."/>
            <person name="Munos S."/>
        </authorList>
    </citation>
    <scope>NUCLEOTIDE SEQUENCE [LARGE SCALE GENOMIC DNA]</scope>
    <source>
        <tissue evidence="3">Leaves</tissue>
    </source>
</reference>
<keyword evidence="4" id="KW-1185">Reference proteome</keyword>
<dbReference type="Proteomes" id="UP000215914">
    <property type="component" value="Chromosome 9"/>
</dbReference>
<organism evidence="3 4">
    <name type="scientific">Helianthus annuus</name>
    <name type="common">Common sunflower</name>
    <dbReference type="NCBI Taxonomy" id="4232"/>
    <lineage>
        <taxon>Eukaryota</taxon>
        <taxon>Viridiplantae</taxon>
        <taxon>Streptophyta</taxon>
        <taxon>Embryophyta</taxon>
        <taxon>Tracheophyta</taxon>
        <taxon>Spermatophyta</taxon>
        <taxon>Magnoliopsida</taxon>
        <taxon>eudicotyledons</taxon>
        <taxon>Gunneridae</taxon>
        <taxon>Pentapetalae</taxon>
        <taxon>asterids</taxon>
        <taxon>campanulids</taxon>
        <taxon>Asterales</taxon>
        <taxon>Asteraceae</taxon>
        <taxon>Asteroideae</taxon>
        <taxon>Heliantheae alliance</taxon>
        <taxon>Heliantheae</taxon>
        <taxon>Helianthus</taxon>
    </lineage>
</organism>
<dbReference type="AlphaFoldDB" id="A0A251TVU8"/>
<reference evidence="2 4" key="1">
    <citation type="journal article" date="2017" name="Nature">
        <title>The sunflower genome provides insights into oil metabolism, flowering and Asterid evolution.</title>
        <authorList>
            <person name="Badouin H."/>
            <person name="Gouzy J."/>
            <person name="Grassa C.J."/>
            <person name="Murat F."/>
            <person name="Staton S.E."/>
            <person name="Cottret L."/>
            <person name="Lelandais-Briere C."/>
            <person name="Owens G.L."/>
            <person name="Carrere S."/>
            <person name="Mayjonade B."/>
            <person name="Legrand L."/>
            <person name="Gill N."/>
            <person name="Kane N.C."/>
            <person name="Bowers J.E."/>
            <person name="Hubner S."/>
            <person name="Bellec A."/>
            <person name="Berard A."/>
            <person name="Berges H."/>
            <person name="Blanchet N."/>
            <person name="Boniface M.C."/>
            <person name="Brunel D."/>
            <person name="Catrice O."/>
            <person name="Chaidir N."/>
            <person name="Claudel C."/>
            <person name="Donnadieu C."/>
            <person name="Faraut T."/>
            <person name="Fievet G."/>
            <person name="Helmstetter N."/>
            <person name="King M."/>
            <person name="Knapp S.J."/>
            <person name="Lai Z."/>
            <person name="Le Paslier M.C."/>
            <person name="Lippi Y."/>
            <person name="Lorenzon L."/>
            <person name="Mandel J.R."/>
            <person name="Marage G."/>
            <person name="Marchand G."/>
            <person name="Marquand E."/>
            <person name="Bret-Mestries E."/>
            <person name="Morien E."/>
            <person name="Nambeesan S."/>
            <person name="Nguyen T."/>
            <person name="Pegot-Espagnet P."/>
            <person name="Pouilly N."/>
            <person name="Raftis F."/>
            <person name="Sallet E."/>
            <person name="Schiex T."/>
            <person name="Thomas J."/>
            <person name="Vandecasteele C."/>
            <person name="Vares D."/>
            <person name="Vear F."/>
            <person name="Vautrin S."/>
            <person name="Crespi M."/>
            <person name="Mangin B."/>
            <person name="Burke J.M."/>
            <person name="Salse J."/>
            <person name="Munos S."/>
            <person name="Vincourt P."/>
            <person name="Rieseberg L.H."/>
            <person name="Langlade N.B."/>
        </authorList>
    </citation>
    <scope>NUCLEOTIDE SEQUENCE [LARGE SCALE GENOMIC DNA]</scope>
    <source>
        <strain evidence="4">cv. SF193</strain>
        <tissue evidence="2">Leaves</tissue>
    </source>
</reference>
<accession>A0A251TVU8</accession>
<feature type="compositionally biased region" description="Pro residues" evidence="1">
    <location>
        <begin position="71"/>
        <end position="83"/>
    </location>
</feature>
<proteinExistence type="predicted"/>
<evidence type="ECO:0000313" key="2">
    <source>
        <dbReference type="EMBL" id="KAF5813284.1"/>
    </source>
</evidence>
<evidence type="ECO:0000313" key="4">
    <source>
        <dbReference type="Proteomes" id="UP000215914"/>
    </source>
</evidence>
<dbReference type="InParanoid" id="A0A251TVU8"/>
<dbReference type="EMBL" id="MNCJ02000318">
    <property type="protein sequence ID" value="KAF5813284.1"/>
    <property type="molecule type" value="Genomic_DNA"/>
</dbReference>